<evidence type="ECO:0000313" key="2">
    <source>
        <dbReference type="EMBL" id="WAB80745.1"/>
    </source>
</evidence>
<feature type="transmembrane region" description="Helical" evidence="1">
    <location>
        <begin position="21"/>
        <end position="41"/>
    </location>
</feature>
<dbReference type="KEGG" id="mdb:OVN18_09220"/>
<keyword evidence="1" id="KW-0472">Membrane</keyword>
<dbReference type="Proteomes" id="UP001164706">
    <property type="component" value="Chromosome"/>
</dbReference>
<dbReference type="AlphaFoldDB" id="A0A9E8MJK7"/>
<evidence type="ECO:0000313" key="3">
    <source>
        <dbReference type="Proteomes" id="UP001164706"/>
    </source>
</evidence>
<keyword evidence="3" id="KW-1185">Reference proteome</keyword>
<organism evidence="2 3">
    <name type="scientific">Microcella daejeonensis</name>
    <dbReference type="NCBI Taxonomy" id="2994971"/>
    <lineage>
        <taxon>Bacteria</taxon>
        <taxon>Bacillati</taxon>
        <taxon>Actinomycetota</taxon>
        <taxon>Actinomycetes</taxon>
        <taxon>Micrococcales</taxon>
        <taxon>Microbacteriaceae</taxon>
        <taxon>Microcella</taxon>
    </lineage>
</organism>
<keyword evidence="1" id="KW-1133">Transmembrane helix</keyword>
<accession>A0A9E8MJK7</accession>
<sequence length="217" mass="23123">MHPALDDPAITRGRRTWRQRISLAALVVGVASFLWRSGGTFTTTDTAVASVLALLATLMVVLVIAALVVARAAQRLSAVMDDRELRAPDALRFPTYGFSPTAVRLSRALGLGNPASTFSGWAIVEVSEDGVRVFRRPKDEPVVVIARSVIRDAGTGAIVDSVFRVPSLNLAVTRRGTTTGVPLAVLRTPLNPIDEAGLVATLIEVRGMLRLESETAA</sequence>
<gene>
    <name evidence="2" type="ORF">OVN18_09220</name>
</gene>
<proteinExistence type="predicted"/>
<dbReference type="RefSeq" id="WP_267780438.1">
    <property type="nucleotide sequence ID" value="NZ_CP113089.1"/>
</dbReference>
<dbReference type="EMBL" id="CP113089">
    <property type="protein sequence ID" value="WAB80745.1"/>
    <property type="molecule type" value="Genomic_DNA"/>
</dbReference>
<name>A0A9E8MJK7_9MICO</name>
<evidence type="ECO:0000256" key="1">
    <source>
        <dbReference type="SAM" id="Phobius"/>
    </source>
</evidence>
<keyword evidence="1" id="KW-0812">Transmembrane</keyword>
<feature type="transmembrane region" description="Helical" evidence="1">
    <location>
        <begin position="47"/>
        <end position="70"/>
    </location>
</feature>
<reference evidence="2" key="1">
    <citation type="submission" date="2022-11" db="EMBL/GenBank/DDBJ databases">
        <title>Description of Microcella daejonensis nov. sp, isolated from riverside soil.</title>
        <authorList>
            <person name="Molina K.M."/>
            <person name="Kim S.B."/>
        </authorList>
    </citation>
    <scope>NUCLEOTIDE SEQUENCE</scope>
    <source>
        <strain evidence="2">MMS21-STM12</strain>
    </source>
</reference>
<protein>
    <submittedName>
        <fullName evidence="2">Uncharacterized protein</fullName>
    </submittedName>
</protein>